<dbReference type="Proteomes" id="UP000618926">
    <property type="component" value="Unassembled WGS sequence"/>
</dbReference>
<protein>
    <submittedName>
        <fullName evidence="1">DUF935 domain-containing protein</fullName>
    </submittedName>
</protein>
<gene>
    <name evidence="1" type="ORF">IIE05_13385</name>
</gene>
<keyword evidence="2" id="KW-1185">Reference proteome</keyword>
<organism evidence="1 2">
    <name type="scientific">Geobacter anodireducens</name>
    <dbReference type="NCBI Taxonomy" id="1340425"/>
    <lineage>
        <taxon>Bacteria</taxon>
        <taxon>Pseudomonadati</taxon>
        <taxon>Thermodesulfobacteriota</taxon>
        <taxon>Desulfuromonadia</taxon>
        <taxon>Geobacterales</taxon>
        <taxon>Geobacteraceae</taxon>
        <taxon>Geobacter</taxon>
    </lineage>
</organism>
<proteinExistence type="predicted"/>
<accession>A0ABR9NXI7</accession>
<evidence type="ECO:0000313" key="1">
    <source>
        <dbReference type="EMBL" id="MBE2888957.1"/>
    </source>
</evidence>
<evidence type="ECO:0000313" key="2">
    <source>
        <dbReference type="Proteomes" id="UP000618926"/>
    </source>
</evidence>
<reference evidence="1 2" key="1">
    <citation type="submission" date="2020-10" db="EMBL/GenBank/DDBJ databases">
        <title>Investigation of anaerobic biodegradation of phenanthrene by a sulfate-dependent Geobacter anodireducens strain PheS2.</title>
        <authorList>
            <person name="Zhang Z."/>
        </authorList>
    </citation>
    <scope>NUCLEOTIDE SEQUENCE [LARGE SCALE GENOMIC DNA]</scope>
    <source>
        <strain evidence="1 2">PheS2</strain>
    </source>
</reference>
<dbReference type="InterPro" id="IPR009279">
    <property type="entry name" value="Portal_Mu"/>
</dbReference>
<dbReference type="Pfam" id="PF06074">
    <property type="entry name" value="Portal_Mu"/>
    <property type="match status" value="1"/>
</dbReference>
<comment type="caution">
    <text evidence="1">The sequence shown here is derived from an EMBL/GenBank/DDBJ whole genome shotgun (WGS) entry which is preliminary data.</text>
</comment>
<dbReference type="EMBL" id="JADBFD010000019">
    <property type="protein sequence ID" value="MBE2888957.1"/>
    <property type="molecule type" value="Genomic_DNA"/>
</dbReference>
<sequence length="520" mass="57448">MSVTLYDAWNRPIRKEMLDKELAAPSMTGIRSIWNHSAVTSGLTPERLAALLRNAAEGDADDYLTLAEEMEERDPHYASVLGTRKRAVARLPIVVEAASDDPDDVMLADETRLLFRRPGTKGMVEDCLDALGKAYSVVEILWDRSATPWLPGRFTWRDPRFFQFDRATLSTLRLKDEADLMNGIPLEPYKFIVHTPRLKTGVPIRGGLARLAAWTYVFKNFSIKDWMAFCEVFGMPLRVGKYRPGETEDNIAILRSAVANLGSDAAAVIPEGMLIEFVKDSTAKGESPFERIAGWFDKQMSKAILGQTMTTDDGSSRSQAQVHDDVRQDIRDADAEQLAETLERDLVIPYIRLNHGPRKAYPRVVFREPEQADIPVLAEALSKLVPLGLRVEASEVRDKMGFSDPAPDAECLAPQGIIPATATNRQAPRHAVGLNSEQSAAAPDSADIVAARLNQDAMTATDPWFDRLRELTMEATDLTDLRGRIVEAFGDLDVAELGNLIAQACALADLSGRAEVKDGN</sequence>
<dbReference type="RefSeq" id="WP_192905775.1">
    <property type="nucleotide sequence ID" value="NZ_JADBFD010000019.1"/>
</dbReference>
<name>A0ABR9NXI7_9BACT</name>